<comment type="caution">
    <text evidence="5">The sequence shown here is derived from an EMBL/GenBank/DDBJ whole genome shotgun (WGS) entry which is preliminary data.</text>
</comment>
<evidence type="ECO:0000256" key="1">
    <source>
        <dbReference type="ARBA" id="ARBA00004123"/>
    </source>
</evidence>
<dbReference type="GO" id="GO:0006261">
    <property type="term" value="P:DNA-templated DNA replication"/>
    <property type="evidence" value="ECO:0007669"/>
    <property type="project" value="TreeGrafter"/>
</dbReference>
<keyword evidence="6" id="KW-1185">Reference proteome</keyword>
<protein>
    <recommendedName>
        <fullName evidence="4">Transcription factor CBF/NF-Y/archaeal histone domain-containing protein</fullName>
    </recommendedName>
</protein>
<feature type="domain" description="Transcription factor CBF/NF-Y/archaeal histone" evidence="4">
    <location>
        <begin position="36"/>
        <end position="99"/>
    </location>
</feature>
<accession>A0AAD9NQK2</accession>
<dbReference type="Pfam" id="PF00808">
    <property type="entry name" value="CBFD_NFYB_HMF"/>
    <property type="match status" value="1"/>
</dbReference>
<dbReference type="InterPro" id="IPR009072">
    <property type="entry name" value="Histone-fold"/>
</dbReference>
<dbReference type="GO" id="GO:0046982">
    <property type="term" value="F:protein heterodimerization activity"/>
    <property type="evidence" value="ECO:0007669"/>
    <property type="project" value="InterPro"/>
</dbReference>
<gene>
    <name evidence="5" type="ORF">NP493_512g02019</name>
</gene>
<dbReference type="Gene3D" id="1.10.20.10">
    <property type="entry name" value="Histone, subunit A"/>
    <property type="match status" value="1"/>
</dbReference>
<evidence type="ECO:0000313" key="6">
    <source>
        <dbReference type="Proteomes" id="UP001209878"/>
    </source>
</evidence>
<evidence type="ECO:0000256" key="2">
    <source>
        <dbReference type="ARBA" id="ARBA00023242"/>
    </source>
</evidence>
<proteinExistence type="predicted"/>
<dbReference type="Proteomes" id="UP001209878">
    <property type="component" value="Unassembled WGS sequence"/>
</dbReference>
<dbReference type="AlphaFoldDB" id="A0AAD9NQK2"/>
<organism evidence="5 6">
    <name type="scientific">Ridgeia piscesae</name>
    <name type="common">Tubeworm</name>
    <dbReference type="NCBI Taxonomy" id="27915"/>
    <lineage>
        <taxon>Eukaryota</taxon>
        <taxon>Metazoa</taxon>
        <taxon>Spiralia</taxon>
        <taxon>Lophotrochozoa</taxon>
        <taxon>Annelida</taxon>
        <taxon>Polychaeta</taxon>
        <taxon>Sedentaria</taxon>
        <taxon>Canalipalpata</taxon>
        <taxon>Sabellida</taxon>
        <taxon>Siboglinidae</taxon>
        <taxon>Ridgeia</taxon>
    </lineage>
</organism>
<dbReference type="PANTHER" id="PTHR10252">
    <property type="entry name" value="HISTONE-LIKE TRANSCRIPTION FACTOR CCAAT-RELATED"/>
    <property type="match status" value="1"/>
</dbReference>
<feature type="compositionally biased region" description="Polar residues" evidence="3">
    <location>
        <begin position="1"/>
        <end position="14"/>
    </location>
</feature>
<evidence type="ECO:0000313" key="5">
    <source>
        <dbReference type="EMBL" id="KAK2179122.1"/>
    </source>
</evidence>
<evidence type="ECO:0000259" key="4">
    <source>
        <dbReference type="Pfam" id="PF00808"/>
    </source>
</evidence>
<dbReference type="CDD" id="cd22929">
    <property type="entry name" value="HFD_POLE4-like"/>
    <property type="match status" value="1"/>
</dbReference>
<feature type="region of interest" description="Disordered" evidence="3">
    <location>
        <begin position="1"/>
        <end position="31"/>
    </location>
</feature>
<dbReference type="EMBL" id="JAODUO010000512">
    <property type="protein sequence ID" value="KAK2179122.1"/>
    <property type="molecule type" value="Genomic_DNA"/>
</dbReference>
<dbReference type="InterPro" id="IPR003958">
    <property type="entry name" value="CBFA_NFYB_domain"/>
</dbReference>
<keyword evidence="2" id="KW-0539">Nucleus</keyword>
<dbReference type="GO" id="GO:0008622">
    <property type="term" value="C:epsilon DNA polymerase complex"/>
    <property type="evidence" value="ECO:0007669"/>
    <property type="project" value="TreeGrafter"/>
</dbReference>
<dbReference type="InterPro" id="IPR050568">
    <property type="entry name" value="Transcr_DNA_Rep_Reg"/>
</dbReference>
<comment type="subcellular location">
    <subcellularLocation>
        <location evidence="1">Nucleus</location>
    </subcellularLocation>
</comment>
<dbReference type="PANTHER" id="PTHR10252:SF79">
    <property type="entry name" value="DNA POLYMERASE EPSILON SUBUNIT 4"/>
    <property type="match status" value="1"/>
</dbReference>
<name>A0AAD9NQK2_RIDPI</name>
<sequence>MAGMENSSEEQISSVDDVVVDDNTNTESEKTERIVKLPLSRIKHMVKLDPDVTLASQDAVLMIAKATELFIQDLTKEAYTSTVHSKRKTVQRKDLDVAVDNVDYFAFLDGTLDT</sequence>
<evidence type="ECO:0000256" key="3">
    <source>
        <dbReference type="SAM" id="MobiDB-lite"/>
    </source>
</evidence>
<dbReference type="SUPFAM" id="SSF47113">
    <property type="entry name" value="Histone-fold"/>
    <property type="match status" value="1"/>
</dbReference>
<reference evidence="5" key="1">
    <citation type="journal article" date="2023" name="Mol. Biol. Evol.">
        <title>Third-Generation Sequencing Reveals the Adaptive Role of the Epigenome in Three Deep-Sea Polychaetes.</title>
        <authorList>
            <person name="Perez M."/>
            <person name="Aroh O."/>
            <person name="Sun Y."/>
            <person name="Lan Y."/>
            <person name="Juniper S.K."/>
            <person name="Young C.R."/>
            <person name="Angers B."/>
            <person name="Qian P.Y."/>
        </authorList>
    </citation>
    <scope>NUCLEOTIDE SEQUENCE</scope>
    <source>
        <strain evidence="5">R07B-5</strain>
    </source>
</reference>